<evidence type="ECO:0008006" key="4">
    <source>
        <dbReference type="Google" id="ProtNLM"/>
    </source>
</evidence>
<evidence type="ECO:0000313" key="3">
    <source>
        <dbReference type="Proteomes" id="UP000509597"/>
    </source>
</evidence>
<keyword evidence="1" id="KW-0472">Membrane</keyword>
<dbReference type="EMBL" id="CP058627">
    <property type="protein sequence ID" value="QLG88662.1"/>
    <property type="molecule type" value="Genomic_DNA"/>
</dbReference>
<keyword evidence="3" id="KW-1185">Reference proteome</keyword>
<dbReference type="KEGG" id="chiz:HQ393_10655"/>
<feature type="transmembrane region" description="Helical" evidence="1">
    <location>
        <begin position="467"/>
        <end position="487"/>
    </location>
</feature>
<name>A0A7H9BJW9_9NEIS</name>
<accession>A0A7H9BJW9</accession>
<gene>
    <name evidence="2" type="ORF">HQ393_10655</name>
</gene>
<sequence>MKREDLSIAASRPVQRNANAVLGWLNRWHQKLAWVAGVAVLFWGLTGVLHPIMSALTPAVQPLPAPAALPVGLMPVPVDTLALPQAKLQSVRLRMLGNVPAWRIGLVGEAQGRWFDARTGAALPLADQLEAERLARALVGDQHSALRRMELVTAFSRSYPSINKILPVWRVEFARDDGMVAFVDTEGARLASLSDRTKRTLMPLFSSLHTWSWASEPVKLFGITALLGVALLSMGGGLAMYVIRWRKQTLKASQAKLRRLHRGLGVTVGVAGIVITASGLTHLWLQRPVPQVAAPAPLAELPALHHIGGQWRSLTAVNVDGVGYWLVDKARKDATTNTSGGHQHHAATPKSALPEYVNEHGIAQPGVAEKHAVQLVGATAGLALTAEAVKSVTLITTFGGEYGFFQKRLPVYRVDLANAAQSSWYVEAATGAFSSRVENADRFEGYLFANLHKWHWLDGLGKTSRDVILASFAALNVVLAVMGLCLLRRRKVLRP</sequence>
<proteinExistence type="predicted"/>
<dbReference type="RefSeq" id="WP_179355173.1">
    <property type="nucleotide sequence ID" value="NZ_CP058627.1"/>
</dbReference>
<reference evidence="2 3" key="1">
    <citation type="submission" date="2020-07" db="EMBL/GenBank/DDBJ databases">
        <title>Complete genome sequence of Chitinibacter sp. 2T18.</title>
        <authorList>
            <person name="Bae J.-W."/>
            <person name="Choi J.-W."/>
        </authorList>
    </citation>
    <scope>NUCLEOTIDE SEQUENCE [LARGE SCALE GENOMIC DNA]</scope>
    <source>
        <strain evidence="2 3">2T18</strain>
    </source>
</reference>
<feature type="transmembrane region" description="Helical" evidence="1">
    <location>
        <begin position="32"/>
        <end position="53"/>
    </location>
</feature>
<feature type="transmembrane region" description="Helical" evidence="1">
    <location>
        <begin position="264"/>
        <end position="285"/>
    </location>
</feature>
<dbReference type="Proteomes" id="UP000509597">
    <property type="component" value="Chromosome"/>
</dbReference>
<keyword evidence="1" id="KW-0812">Transmembrane</keyword>
<organism evidence="2 3">
    <name type="scientific">Chitinibacter bivalviorum</name>
    <dbReference type="NCBI Taxonomy" id="2739434"/>
    <lineage>
        <taxon>Bacteria</taxon>
        <taxon>Pseudomonadati</taxon>
        <taxon>Pseudomonadota</taxon>
        <taxon>Betaproteobacteria</taxon>
        <taxon>Neisseriales</taxon>
        <taxon>Chitinibacteraceae</taxon>
        <taxon>Chitinibacter</taxon>
    </lineage>
</organism>
<feature type="transmembrane region" description="Helical" evidence="1">
    <location>
        <begin position="220"/>
        <end position="243"/>
    </location>
</feature>
<keyword evidence="1" id="KW-1133">Transmembrane helix</keyword>
<dbReference type="AlphaFoldDB" id="A0A7H9BJW9"/>
<evidence type="ECO:0000256" key="1">
    <source>
        <dbReference type="SAM" id="Phobius"/>
    </source>
</evidence>
<evidence type="ECO:0000313" key="2">
    <source>
        <dbReference type="EMBL" id="QLG88662.1"/>
    </source>
</evidence>
<protein>
    <recommendedName>
        <fullName evidence="4">PepSY domain-containing protein</fullName>
    </recommendedName>
</protein>